<keyword evidence="3" id="KW-1185">Reference proteome</keyword>
<dbReference type="InParanoid" id="A0A165ZWL9"/>
<evidence type="ECO:0000313" key="3">
    <source>
        <dbReference type="Proteomes" id="UP000077266"/>
    </source>
</evidence>
<sequence length="300" mass="33682">MEAYVRTNRSSVIVNICLSGVLLPASLLIAFFTFRLAKALHLTASWYLVGLATACLAGFNASVFAFGIATIPMITSGGPWPDITFTVQRIVQPLMTVFFGLYGLSTFVACRTAFWEITANPVFQRHNKARWHLLAFDLLIVVLGVYYFATNAIETVNAYRGRTNEHYIHLRMLNQIHSFAVWAVQYVTLAGYVNAAVGMYFVRQWTQEYQYGVTLADTMFRLVAPGLVSQVLILVPAAVFGIKVVFYTSVVWRVQQVIVTGLLAWTMWKYPITYSIDEEPVLPPQALLWAVDKKAAVDEN</sequence>
<feature type="transmembrane region" description="Helical" evidence="1">
    <location>
        <begin position="90"/>
        <end position="110"/>
    </location>
</feature>
<proteinExistence type="predicted"/>
<keyword evidence="1" id="KW-0812">Transmembrane</keyword>
<gene>
    <name evidence="2" type="ORF">EXIGLDRAFT_774759</name>
</gene>
<feature type="transmembrane region" description="Helical" evidence="1">
    <location>
        <begin position="222"/>
        <end position="244"/>
    </location>
</feature>
<feature type="transmembrane region" description="Helical" evidence="1">
    <location>
        <begin position="179"/>
        <end position="202"/>
    </location>
</feature>
<protein>
    <submittedName>
        <fullName evidence="2">Uncharacterized protein</fullName>
    </submittedName>
</protein>
<dbReference type="EMBL" id="KV426160">
    <property type="protein sequence ID" value="KZV86289.1"/>
    <property type="molecule type" value="Genomic_DNA"/>
</dbReference>
<feature type="transmembrane region" description="Helical" evidence="1">
    <location>
        <begin position="12"/>
        <end position="34"/>
    </location>
</feature>
<feature type="transmembrane region" description="Helical" evidence="1">
    <location>
        <begin position="250"/>
        <end position="268"/>
    </location>
</feature>
<keyword evidence="1" id="KW-1133">Transmembrane helix</keyword>
<dbReference type="OrthoDB" id="10621164at2759"/>
<name>A0A165ZWL9_EXIGL</name>
<accession>A0A165ZWL9</accession>
<dbReference type="Proteomes" id="UP000077266">
    <property type="component" value="Unassembled WGS sequence"/>
</dbReference>
<dbReference type="AlphaFoldDB" id="A0A165ZWL9"/>
<evidence type="ECO:0000256" key="1">
    <source>
        <dbReference type="SAM" id="Phobius"/>
    </source>
</evidence>
<evidence type="ECO:0000313" key="2">
    <source>
        <dbReference type="EMBL" id="KZV86289.1"/>
    </source>
</evidence>
<keyword evidence="1" id="KW-0472">Membrane</keyword>
<reference evidence="2 3" key="1">
    <citation type="journal article" date="2016" name="Mol. Biol. Evol.">
        <title>Comparative Genomics of Early-Diverging Mushroom-Forming Fungi Provides Insights into the Origins of Lignocellulose Decay Capabilities.</title>
        <authorList>
            <person name="Nagy L.G."/>
            <person name="Riley R."/>
            <person name="Tritt A."/>
            <person name="Adam C."/>
            <person name="Daum C."/>
            <person name="Floudas D."/>
            <person name="Sun H."/>
            <person name="Yadav J.S."/>
            <person name="Pangilinan J."/>
            <person name="Larsson K.H."/>
            <person name="Matsuura K."/>
            <person name="Barry K."/>
            <person name="Labutti K."/>
            <person name="Kuo R."/>
            <person name="Ohm R.A."/>
            <person name="Bhattacharya S.S."/>
            <person name="Shirouzu T."/>
            <person name="Yoshinaga Y."/>
            <person name="Martin F.M."/>
            <person name="Grigoriev I.V."/>
            <person name="Hibbett D.S."/>
        </authorList>
    </citation>
    <scope>NUCLEOTIDE SEQUENCE [LARGE SCALE GENOMIC DNA]</scope>
    <source>
        <strain evidence="2 3">HHB12029</strain>
    </source>
</reference>
<organism evidence="2 3">
    <name type="scientific">Exidia glandulosa HHB12029</name>
    <dbReference type="NCBI Taxonomy" id="1314781"/>
    <lineage>
        <taxon>Eukaryota</taxon>
        <taxon>Fungi</taxon>
        <taxon>Dikarya</taxon>
        <taxon>Basidiomycota</taxon>
        <taxon>Agaricomycotina</taxon>
        <taxon>Agaricomycetes</taxon>
        <taxon>Auriculariales</taxon>
        <taxon>Exidiaceae</taxon>
        <taxon>Exidia</taxon>
    </lineage>
</organism>
<feature type="transmembrane region" description="Helical" evidence="1">
    <location>
        <begin position="46"/>
        <end position="70"/>
    </location>
</feature>
<feature type="transmembrane region" description="Helical" evidence="1">
    <location>
        <begin position="131"/>
        <end position="149"/>
    </location>
</feature>